<protein>
    <submittedName>
        <fullName evidence="1">Uncharacterized protein</fullName>
    </submittedName>
</protein>
<reference evidence="1" key="1">
    <citation type="submission" date="2021-01" db="EMBL/GenBank/DDBJ databases">
        <authorList>
            <person name="Corre E."/>
            <person name="Pelletier E."/>
            <person name="Niang G."/>
            <person name="Scheremetjew M."/>
            <person name="Finn R."/>
            <person name="Kale V."/>
            <person name="Holt S."/>
            <person name="Cochrane G."/>
            <person name="Meng A."/>
            <person name="Brown T."/>
            <person name="Cohen L."/>
        </authorList>
    </citation>
    <scope>NUCLEOTIDE SEQUENCE</scope>
    <source>
        <strain evidence="1">CCAP1064/1</strain>
    </source>
</reference>
<dbReference type="EMBL" id="HBEL01005456">
    <property type="protein sequence ID" value="CAD8406491.1"/>
    <property type="molecule type" value="Transcribed_RNA"/>
</dbReference>
<dbReference type="AlphaFoldDB" id="A0A7S0BXD1"/>
<accession>A0A7S0BXD1</accession>
<proteinExistence type="predicted"/>
<gene>
    <name evidence="1" type="ORF">PINE0816_LOCUS2608</name>
</gene>
<sequence length="193" mass="21870">MIELNTLRLETTGVDSAISVMPPSPPNETRSLVEPLLQSTSYQYGDKDSSVLYTNLIQNQENANPESRVKLEEKRVRAAQVIAQITQEKESDLDRKAQINVYSKNYSEEQAVKRANEFAKKRDKDGLDVKEDKHSSKPIKTYGEAVGGTKKQLIAEEDLLKKMIDGGYKISDYETSDYETKGYKTAEYKSVYD</sequence>
<evidence type="ECO:0000313" key="1">
    <source>
        <dbReference type="EMBL" id="CAD8406491.1"/>
    </source>
</evidence>
<name>A0A7S0BXD1_9STRA</name>
<organism evidence="1">
    <name type="scientific">Proboscia inermis</name>
    <dbReference type="NCBI Taxonomy" id="420281"/>
    <lineage>
        <taxon>Eukaryota</taxon>
        <taxon>Sar</taxon>
        <taxon>Stramenopiles</taxon>
        <taxon>Ochrophyta</taxon>
        <taxon>Bacillariophyta</taxon>
        <taxon>Coscinodiscophyceae</taxon>
        <taxon>Rhizosoleniophycidae</taxon>
        <taxon>Rhizosoleniales</taxon>
        <taxon>Rhizosoleniaceae</taxon>
        <taxon>Proboscia</taxon>
    </lineage>
</organism>